<dbReference type="RefSeq" id="WP_077991068.1">
    <property type="nucleotide sequence ID" value="NZ_CP015625.1"/>
</dbReference>
<feature type="compositionally biased region" description="Basic and acidic residues" evidence="1">
    <location>
        <begin position="358"/>
        <end position="393"/>
    </location>
</feature>
<feature type="region of interest" description="Disordered" evidence="1">
    <location>
        <begin position="242"/>
        <end position="261"/>
    </location>
</feature>
<dbReference type="Gene3D" id="3.30.750.140">
    <property type="match status" value="1"/>
</dbReference>
<dbReference type="CDD" id="cd17470">
    <property type="entry name" value="T3SS_Flik_C"/>
    <property type="match status" value="1"/>
</dbReference>
<reference evidence="3 4" key="1">
    <citation type="submission" date="2016-11" db="EMBL/GenBank/DDBJ databases">
        <title>Comparative genomics of Bartonella apis.</title>
        <authorList>
            <person name="Engel P."/>
        </authorList>
    </citation>
    <scope>NUCLEOTIDE SEQUENCE [LARGE SCALE GENOMIC DNA]</scope>
    <source>
        <strain evidence="3 4">BBC0122</strain>
    </source>
</reference>
<dbReference type="EMBL" id="CP015625">
    <property type="protein sequence ID" value="AQT46677.1"/>
    <property type="molecule type" value="Genomic_DNA"/>
</dbReference>
<feature type="domain" description="Flagellar hook-length control protein-like C-terminal" evidence="2">
    <location>
        <begin position="462"/>
        <end position="519"/>
    </location>
</feature>
<organism evidence="3 4">
    <name type="scientific">Bartonella choladocola</name>
    <dbReference type="NCBI Taxonomy" id="2750995"/>
    <lineage>
        <taxon>Bacteria</taxon>
        <taxon>Pseudomonadati</taxon>
        <taxon>Pseudomonadota</taxon>
        <taxon>Alphaproteobacteria</taxon>
        <taxon>Hyphomicrobiales</taxon>
        <taxon>Bartonellaceae</taxon>
        <taxon>Bartonella</taxon>
    </lineage>
</organism>
<sequence>MMVISGDFTNIIAANAQPKADNKKSAQSDQSSQASFDEILHKNEGDRSATMKDTDRQSAKVASDKSYSDKAYPDKFYADKVTNDKVSTDKAANDKLATDKNANNDKGRLNEVAKQNASQAKNSVSDKPQKQQENAKTSVQHEKDAQEDHSASAIHDILQQMDEQKAASSIEKNAAGLNLKNDEERDQSGLNGIISKDKVHSSKGKNEKSDDVDGNSQENAENSHGSDIGQLATVDHIVVNQDNHTNDTNSLGGDKTTGDIDQAQTTDKTVVSSNNAVNPSDNTADPAVKNGTDFRLTAVEQNGNKNEVHADATQISGLEGRATEAFGKFKGDGKLAGKADLSTGNDDDRGQSEFTLENDGKTRNRLDDAVPEVADSRADRSVSGRKLNGERRTQNNINQTSVNGSQQVNFEDMAEKSQAGSTLNIGDRVATTNPKGVDQTQLGRITGVEVTENRQVGDLRVLRIKLNPENLGMVEARLRKTSDGLHIEIHAERQETARLLAADHHALHKALEKSGFNDDGRLTIMVVDRSSQTVQQGQSTNSGQSMSQQDNGGQNFNGQQRQFSGQQGQGGHNGSRQTFTEFPVTGTPLQEEGGREERTVRNPRRLVV</sequence>
<feature type="compositionally biased region" description="Basic and acidic residues" evidence="1">
    <location>
        <begin position="195"/>
        <end position="211"/>
    </location>
</feature>
<accession>A0A1U9MFF8</accession>
<feature type="compositionally biased region" description="Low complexity" evidence="1">
    <location>
        <begin position="548"/>
        <end position="566"/>
    </location>
</feature>
<name>A0A1U9MFF8_9HYPH</name>
<evidence type="ECO:0000313" key="3">
    <source>
        <dbReference type="EMBL" id="AQT46677.1"/>
    </source>
</evidence>
<feature type="region of interest" description="Disordered" evidence="1">
    <location>
        <begin position="269"/>
        <end position="289"/>
    </location>
</feature>
<evidence type="ECO:0000256" key="1">
    <source>
        <dbReference type="SAM" id="MobiDB-lite"/>
    </source>
</evidence>
<evidence type="ECO:0000259" key="2">
    <source>
        <dbReference type="Pfam" id="PF02120"/>
    </source>
</evidence>
<feature type="compositionally biased region" description="Polar residues" evidence="1">
    <location>
        <begin position="242"/>
        <end position="251"/>
    </location>
</feature>
<feature type="compositionally biased region" description="Basic and acidic residues" evidence="1">
    <location>
        <begin position="38"/>
        <end position="111"/>
    </location>
</feature>
<dbReference type="OrthoDB" id="7923386at2"/>
<feature type="compositionally biased region" description="Polar residues" evidence="1">
    <location>
        <begin position="113"/>
        <end position="138"/>
    </location>
</feature>
<feature type="compositionally biased region" description="Polar residues" evidence="1">
    <location>
        <begin position="269"/>
        <end position="283"/>
    </location>
</feature>
<keyword evidence="4" id="KW-1185">Reference proteome</keyword>
<proteinExistence type="predicted"/>
<evidence type="ECO:0000313" key="4">
    <source>
        <dbReference type="Proteomes" id="UP000189632"/>
    </source>
</evidence>
<dbReference type="KEGG" id="bapi:BBC0122_005470"/>
<feature type="compositionally biased region" description="Basic and acidic residues" evidence="1">
    <location>
        <begin position="139"/>
        <end position="150"/>
    </location>
</feature>
<feature type="region of interest" description="Disordered" evidence="1">
    <location>
        <begin position="330"/>
        <end position="400"/>
    </location>
</feature>
<feature type="region of interest" description="Disordered" evidence="1">
    <location>
        <begin position="13"/>
        <end position="150"/>
    </location>
</feature>
<feature type="compositionally biased region" description="Polar residues" evidence="1">
    <location>
        <begin position="531"/>
        <end position="547"/>
    </location>
</feature>
<dbReference type="InterPro" id="IPR038610">
    <property type="entry name" value="FliK-like_C_sf"/>
</dbReference>
<feature type="region of interest" description="Disordered" evidence="1">
    <location>
        <begin position="531"/>
        <end position="608"/>
    </location>
</feature>
<dbReference type="AlphaFoldDB" id="A0A1U9MFF8"/>
<dbReference type="InterPro" id="IPR021136">
    <property type="entry name" value="Flagellar_hook_control-like_C"/>
</dbReference>
<gene>
    <name evidence="3" type="ORF">BBC0122_005470</name>
</gene>
<dbReference type="Pfam" id="PF02120">
    <property type="entry name" value="Flg_hook"/>
    <property type="match status" value="1"/>
</dbReference>
<protein>
    <submittedName>
        <fullName evidence="3">Hook-length control protein FliK</fullName>
    </submittedName>
</protein>
<feature type="region of interest" description="Disordered" evidence="1">
    <location>
        <begin position="177"/>
        <end position="228"/>
    </location>
</feature>
<feature type="compositionally biased region" description="Polar residues" evidence="1">
    <location>
        <begin position="214"/>
        <end position="225"/>
    </location>
</feature>
<dbReference type="Proteomes" id="UP000189632">
    <property type="component" value="Chromosome"/>
</dbReference>